<dbReference type="Gramene" id="rna18958">
    <property type="protein sequence ID" value="RHN70386.1"/>
    <property type="gene ID" value="gene18958"/>
</dbReference>
<name>A0A396IXF5_MEDTR</name>
<evidence type="ECO:0000313" key="1">
    <source>
        <dbReference type="EMBL" id="RHN70386.1"/>
    </source>
</evidence>
<evidence type="ECO:0008006" key="3">
    <source>
        <dbReference type="Google" id="ProtNLM"/>
    </source>
</evidence>
<dbReference type="PANTHER" id="PTHR37610:SF77">
    <property type="entry name" value="INTEGRASE CATALYTIC DOMAIN-CONTAINING PROTEIN"/>
    <property type="match status" value="1"/>
</dbReference>
<protein>
    <recommendedName>
        <fullName evidence="3">Retrotransposon gag domain-containing protein</fullName>
    </recommendedName>
</protein>
<sequence>MWGYIDETVVKPTDKKDADKYAQAFKTWMKSNSKIITWINNSIDQSIGVQLAKFDTAKEIWDHLKRLYVQSNFAKRYQLESDIMALKQNNMTIQEFYSAMTNLWDQLALMESDQLKVVKAYINQREEQRLVWFLMALRDDFEGLRGGILHRTPLPNVESVVSELLAEEFDSRLIPICQIRVFSPLLHLFLLLLLFKEENLKGGLGSVTMNVLFANKKFIGKYNVQN</sequence>
<organism evidence="1 2">
    <name type="scientific">Medicago truncatula</name>
    <name type="common">Barrel medic</name>
    <name type="synonym">Medicago tribuloides</name>
    <dbReference type="NCBI Taxonomy" id="3880"/>
    <lineage>
        <taxon>Eukaryota</taxon>
        <taxon>Viridiplantae</taxon>
        <taxon>Streptophyta</taxon>
        <taxon>Embryophyta</taxon>
        <taxon>Tracheophyta</taxon>
        <taxon>Spermatophyta</taxon>
        <taxon>Magnoliopsida</taxon>
        <taxon>eudicotyledons</taxon>
        <taxon>Gunneridae</taxon>
        <taxon>Pentapetalae</taxon>
        <taxon>rosids</taxon>
        <taxon>fabids</taxon>
        <taxon>Fabales</taxon>
        <taxon>Fabaceae</taxon>
        <taxon>Papilionoideae</taxon>
        <taxon>50 kb inversion clade</taxon>
        <taxon>NPAAA clade</taxon>
        <taxon>Hologalegina</taxon>
        <taxon>IRL clade</taxon>
        <taxon>Trifolieae</taxon>
        <taxon>Medicago</taxon>
    </lineage>
</organism>
<proteinExistence type="predicted"/>
<dbReference type="PANTHER" id="PTHR37610">
    <property type="entry name" value="CCHC-TYPE DOMAIN-CONTAINING PROTEIN"/>
    <property type="match status" value="1"/>
</dbReference>
<dbReference type="Proteomes" id="UP000265566">
    <property type="component" value="Chromosome 3"/>
</dbReference>
<reference evidence="2" key="1">
    <citation type="journal article" date="2018" name="Nat. Plants">
        <title>Whole-genome landscape of Medicago truncatula symbiotic genes.</title>
        <authorList>
            <person name="Pecrix Y."/>
            <person name="Staton S.E."/>
            <person name="Sallet E."/>
            <person name="Lelandais-Briere C."/>
            <person name="Moreau S."/>
            <person name="Carrere S."/>
            <person name="Blein T."/>
            <person name="Jardinaud M.F."/>
            <person name="Latrasse D."/>
            <person name="Zouine M."/>
            <person name="Zahm M."/>
            <person name="Kreplak J."/>
            <person name="Mayjonade B."/>
            <person name="Satge C."/>
            <person name="Perez M."/>
            <person name="Cauet S."/>
            <person name="Marande W."/>
            <person name="Chantry-Darmon C."/>
            <person name="Lopez-Roques C."/>
            <person name="Bouchez O."/>
            <person name="Berard A."/>
            <person name="Debelle F."/>
            <person name="Munos S."/>
            <person name="Bendahmane A."/>
            <person name="Berges H."/>
            <person name="Niebel A."/>
            <person name="Buitink J."/>
            <person name="Frugier F."/>
            <person name="Benhamed M."/>
            <person name="Crespi M."/>
            <person name="Gouzy J."/>
            <person name="Gamas P."/>
        </authorList>
    </citation>
    <scope>NUCLEOTIDE SEQUENCE [LARGE SCALE GENOMIC DNA]</scope>
    <source>
        <strain evidence="2">cv. Jemalong A17</strain>
    </source>
</reference>
<accession>A0A396IXF5</accession>
<evidence type="ECO:0000313" key="2">
    <source>
        <dbReference type="Proteomes" id="UP000265566"/>
    </source>
</evidence>
<dbReference type="Pfam" id="PF14223">
    <property type="entry name" value="Retrotran_gag_2"/>
    <property type="match status" value="1"/>
</dbReference>
<comment type="caution">
    <text evidence="1">The sequence shown here is derived from an EMBL/GenBank/DDBJ whole genome shotgun (WGS) entry which is preliminary data.</text>
</comment>
<dbReference type="EMBL" id="PSQE01000003">
    <property type="protein sequence ID" value="RHN70386.1"/>
    <property type="molecule type" value="Genomic_DNA"/>
</dbReference>
<gene>
    <name evidence="1" type="ORF">MtrunA17_Chr3g0134961</name>
</gene>
<dbReference type="AlphaFoldDB" id="A0A396IXF5"/>